<proteinExistence type="predicted"/>
<protein>
    <submittedName>
        <fullName evidence="1">Uncharacterized protein</fullName>
    </submittedName>
</protein>
<evidence type="ECO:0000313" key="2">
    <source>
        <dbReference type="Proteomes" id="UP000318065"/>
    </source>
</evidence>
<accession>A0A510HK30</accession>
<name>A0A510HK30_9ACTN</name>
<keyword evidence="2" id="KW-1185">Reference proteome</keyword>
<dbReference type="OrthoDB" id="9554515at2"/>
<dbReference type="Proteomes" id="UP000318065">
    <property type="component" value="Chromosome"/>
</dbReference>
<dbReference type="RefSeq" id="WP_143527641.1">
    <property type="nucleotide sequence ID" value="NZ_AP019791.1"/>
</dbReference>
<gene>
    <name evidence="1" type="ORF">RxyAA322_14990</name>
</gene>
<organism evidence="1 2">
    <name type="scientific">Rubrobacter xylanophilus</name>
    <dbReference type="NCBI Taxonomy" id="49319"/>
    <lineage>
        <taxon>Bacteria</taxon>
        <taxon>Bacillati</taxon>
        <taxon>Actinomycetota</taxon>
        <taxon>Rubrobacteria</taxon>
        <taxon>Rubrobacterales</taxon>
        <taxon>Rubrobacteraceae</taxon>
        <taxon>Rubrobacter</taxon>
    </lineage>
</organism>
<dbReference type="AlphaFoldDB" id="A0A510HK30"/>
<evidence type="ECO:0000313" key="1">
    <source>
        <dbReference type="EMBL" id="BBL79645.1"/>
    </source>
</evidence>
<dbReference type="EMBL" id="AP019791">
    <property type="protein sequence ID" value="BBL79645.1"/>
    <property type="molecule type" value="Genomic_DNA"/>
</dbReference>
<sequence>MRMLFRRLLLLGALAGAVAVLRRYLEREGGGEEVAELTFEDGSSRVLAGGSVEGREISEVARKLVELGL</sequence>
<reference evidence="1" key="1">
    <citation type="journal article" date="2019" name="Microbiol. Resour. Announc.">
        <title>Complete Genome Sequence of Rubrobacter xylanophilus Strain AA3-22, Isolated from Arima Onsen in Japan.</title>
        <authorList>
            <person name="Tomariguchi N."/>
            <person name="Miyazaki K."/>
        </authorList>
    </citation>
    <scope>NUCLEOTIDE SEQUENCE [LARGE SCALE GENOMIC DNA]</scope>
    <source>
        <strain evidence="1">AA3-22</strain>
    </source>
</reference>